<dbReference type="Pfam" id="PF12172">
    <property type="entry name" value="zf-ChsH2"/>
    <property type="match status" value="1"/>
</dbReference>
<gene>
    <name evidence="3" type="ordered locus">Mcup_1682</name>
</gene>
<dbReference type="Proteomes" id="UP000007812">
    <property type="component" value="Chromosome"/>
</dbReference>
<dbReference type="InterPro" id="IPR052513">
    <property type="entry name" value="Thioester_dehydratase-like"/>
</dbReference>
<keyword evidence="4" id="KW-1185">Reference proteome</keyword>
<sequence>MISDVREAKQREIKEALKQLDSLTKMTGLPIYPEPKTGNPLWSDVRELDLRYQIPVKRIYKFFEKMTEGKVMATKCPKCGQVFFPPQDDCPSCRISNLDWVEIQGEGEVITYTVISVKPPSFSHYSDYVVGIASFKGTSVTAWIDGPKDKLRVGAKVRLEVERREEEGYITYKLVLV</sequence>
<feature type="domain" description="ChsH2 rubredoxin-like zinc ribbon" evidence="2">
    <location>
        <begin position="67"/>
        <end position="98"/>
    </location>
</feature>
<reference evidence="3 4" key="1">
    <citation type="journal article" date="2011" name="J. Bacteriol.">
        <title>Complete genome sequence of Metallosphaera cuprina, a metal sulfide-oxidizing archaeon from a hot spring.</title>
        <authorList>
            <person name="Liu L.J."/>
            <person name="You X.Y."/>
            <person name="Zheng H."/>
            <person name="Wang S."/>
            <person name="Jiang C.Y."/>
            <person name="Liu S.J."/>
        </authorList>
    </citation>
    <scope>NUCLEOTIDE SEQUENCE [LARGE SCALE GENOMIC DNA]</scope>
    <source>
        <strain evidence="3 4">Ar-4</strain>
    </source>
</reference>
<dbReference type="AlphaFoldDB" id="F4G023"/>
<proteinExistence type="predicted"/>
<dbReference type="PANTHER" id="PTHR34075:SF6">
    <property type="entry name" value="DNA-BINDING PROTEIN"/>
    <property type="match status" value="1"/>
</dbReference>
<dbReference type="InterPro" id="IPR022002">
    <property type="entry name" value="ChsH2_Znr"/>
</dbReference>
<feature type="domain" description="ChsH2 C-terminal OB-fold" evidence="1">
    <location>
        <begin position="100"/>
        <end position="161"/>
    </location>
</feature>
<dbReference type="KEGG" id="mcn:Mcup_1682"/>
<dbReference type="HOGENOM" id="CLU_119412_2_1_2"/>
<dbReference type="InterPro" id="IPR002878">
    <property type="entry name" value="ChsH2_C"/>
</dbReference>
<dbReference type="PANTHER" id="PTHR34075">
    <property type="entry name" value="BLR3430 PROTEIN"/>
    <property type="match status" value="1"/>
</dbReference>
<evidence type="ECO:0000313" key="4">
    <source>
        <dbReference type="Proteomes" id="UP000007812"/>
    </source>
</evidence>
<dbReference type="Gene3D" id="6.10.30.10">
    <property type="match status" value="1"/>
</dbReference>
<name>F4G023_METCR</name>
<protein>
    <recommendedName>
        <fullName evidence="5">3-hydroxybutyryl-CoA epimerase</fullName>
    </recommendedName>
</protein>
<evidence type="ECO:0000313" key="3">
    <source>
        <dbReference type="EMBL" id="AEB95785.1"/>
    </source>
</evidence>
<dbReference type="RefSeq" id="WP_013738283.1">
    <property type="nucleotide sequence ID" value="NC_015435.1"/>
</dbReference>
<accession>F4G023</accession>
<evidence type="ECO:0008006" key="5">
    <source>
        <dbReference type="Google" id="ProtNLM"/>
    </source>
</evidence>
<dbReference type="STRING" id="1006006.Mcup_1682"/>
<dbReference type="PATRIC" id="fig|1006006.8.peg.1687"/>
<evidence type="ECO:0000259" key="1">
    <source>
        <dbReference type="Pfam" id="PF01796"/>
    </source>
</evidence>
<dbReference type="Pfam" id="PF01796">
    <property type="entry name" value="OB_ChsH2_C"/>
    <property type="match status" value="1"/>
</dbReference>
<dbReference type="SUPFAM" id="SSF50249">
    <property type="entry name" value="Nucleic acid-binding proteins"/>
    <property type="match status" value="1"/>
</dbReference>
<dbReference type="InterPro" id="IPR012340">
    <property type="entry name" value="NA-bd_OB-fold"/>
</dbReference>
<evidence type="ECO:0000259" key="2">
    <source>
        <dbReference type="Pfam" id="PF12172"/>
    </source>
</evidence>
<dbReference type="OrthoDB" id="9573at2157"/>
<dbReference type="EMBL" id="CP002656">
    <property type="protein sequence ID" value="AEB95785.1"/>
    <property type="molecule type" value="Genomic_DNA"/>
</dbReference>
<organism evidence="3 4">
    <name type="scientific">Metallosphaera cuprina (strain Ar-4)</name>
    <dbReference type="NCBI Taxonomy" id="1006006"/>
    <lineage>
        <taxon>Archaea</taxon>
        <taxon>Thermoproteota</taxon>
        <taxon>Thermoprotei</taxon>
        <taxon>Sulfolobales</taxon>
        <taxon>Sulfolobaceae</taxon>
        <taxon>Metallosphaera</taxon>
    </lineage>
</organism>
<dbReference type="GeneID" id="10493871"/>
<dbReference type="eggNOG" id="arCOG01283">
    <property type="taxonomic scope" value="Archaea"/>
</dbReference>